<dbReference type="Proteomes" id="UP000437824">
    <property type="component" value="Unassembled WGS sequence"/>
</dbReference>
<keyword evidence="1" id="KW-1133">Transmembrane helix</keyword>
<feature type="transmembrane region" description="Helical" evidence="1">
    <location>
        <begin position="381"/>
        <end position="400"/>
    </location>
</feature>
<accession>A0A844GLF6</accession>
<dbReference type="PANTHER" id="PTHR38454">
    <property type="entry name" value="INTEGRAL MEMBRANE PROTEIN-RELATED"/>
    <property type="match status" value="1"/>
</dbReference>
<organism evidence="2 3">
    <name type="scientific">Blautia luti DSM 14534 = JCM 17040</name>
    <dbReference type="NCBI Taxonomy" id="649762"/>
    <lineage>
        <taxon>Bacteria</taxon>
        <taxon>Bacillati</taxon>
        <taxon>Bacillota</taxon>
        <taxon>Clostridia</taxon>
        <taxon>Lachnospirales</taxon>
        <taxon>Lachnospiraceae</taxon>
        <taxon>Blautia</taxon>
    </lineage>
</organism>
<feature type="transmembrane region" description="Helical" evidence="1">
    <location>
        <begin position="186"/>
        <end position="216"/>
    </location>
</feature>
<evidence type="ECO:0000313" key="3">
    <source>
        <dbReference type="Proteomes" id="UP000437824"/>
    </source>
</evidence>
<dbReference type="Pfam" id="PF09586">
    <property type="entry name" value="YfhO"/>
    <property type="match status" value="3"/>
</dbReference>
<feature type="transmembrane region" description="Helical" evidence="1">
    <location>
        <begin position="320"/>
        <end position="340"/>
    </location>
</feature>
<sequence>MKKGMKLNKESQTRLLLLAALFVSCLFIFRSYLFGDSVLVFDDVGGDTWQQYTMHYASIVNHLRAGNFSLWDFTNGMGTNMFSLSLFDPSLILLYLIGVVLGPAHMLFYLVWLQVLKVLAAGWVFYLFLSEFTYSRQAKFLAAFAYGMNGYLMVWGQHYQFGMVTIYLPLILLFEEKFLRGEKGKGFFPVAVFLSGIYSVYFSYMSLIAAGFYLLFRIAMEEKLSWKQRMGKFFGGCGQMLLGIGMSLAAFLPTAATLMNSSRITSGENGIGALLKACFSRYSIAYYKCLLIRPFSTNLENLQTLGDGKYEGLVNYYEDPVLFCSTLAVLAAVQFVFVLWRSQEKKRVKISLYAACALTVLLVLLPLGGTAFNAFTDPTNRYTYILMVLLLLVTAWMWDYLRAGGRISILALAVTAVLMMRAYMTGYEQSIFKEYRINALILAVTGCVMLLCILCLGFVKNQSPRSLKVRKVATGFLAAALLVNVISEGGITYVDRVVLKKTDAPADQIPEQMEVYAAAAQAEDSEEKSRAVFYKPQTYFTELYRQDLQDALNYLKETDPEFYRVEKDYSSATYTMDSLAQGYRGISTYNSVLNGNLKEFVDVCYPELYYMDQNRYAFWPNAEDNFLAAFTGVRYLLSKSGDLDSSKYELMQQFGGIYLYRNVQEAATARFYVNTISEDSLKELCNEENRETLLENSLALEDGREIEDLSDLEEISDAQKKSSVVLNAPEKDSCITGTVSARADGYVLCMIPYENGWTVSVDGEEVETEKGDLGFLAFPVKEGEHQLTITFHAPGLKAGAGASIVCWIIYFGMLGYGRRRKRKAAVS</sequence>
<proteinExistence type="predicted"/>
<protein>
    <submittedName>
        <fullName evidence="2">YfhO family protein</fullName>
    </submittedName>
</protein>
<feature type="transmembrane region" description="Helical" evidence="1">
    <location>
        <begin position="352"/>
        <end position="375"/>
    </location>
</feature>
<keyword evidence="1" id="KW-0812">Transmembrane</keyword>
<feature type="transmembrane region" description="Helical" evidence="1">
    <location>
        <begin position="107"/>
        <end position="129"/>
    </location>
</feature>
<dbReference type="PROSITE" id="PS51257">
    <property type="entry name" value="PROKAR_LIPOPROTEIN"/>
    <property type="match status" value="1"/>
</dbReference>
<comment type="caution">
    <text evidence="2">The sequence shown here is derived from an EMBL/GenBank/DDBJ whole genome shotgun (WGS) entry which is preliminary data.</text>
</comment>
<dbReference type="PANTHER" id="PTHR38454:SF1">
    <property type="entry name" value="INTEGRAL MEMBRANE PROTEIN"/>
    <property type="match status" value="1"/>
</dbReference>
<evidence type="ECO:0000256" key="1">
    <source>
        <dbReference type="SAM" id="Phobius"/>
    </source>
</evidence>
<feature type="transmembrane region" description="Helical" evidence="1">
    <location>
        <begin position="237"/>
        <end position="259"/>
    </location>
</feature>
<gene>
    <name evidence="2" type="ORF">GKZ57_09645</name>
</gene>
<feature type="transmembrane region" description="Helical" evidence="1">
    <location>
        <begin position="150"/>
        <end position="174"/>
    </location>
</feature>
<reference evidence="2 3" key="1">
    <citation type="submission" date="2019-11" db="EMBL/GenBank/DDBJ databases">
        <title>Draft genome sequence of Blautia luti DSM 14534T, isolated from human stool.</title>
        <authorList>
            <person name="Ortiz R."/>
            <person name="Melis-Arcos F."/>
            <person name="Covarrubias P."/>
            <person name="Cardenas J.P."/>
            <person name="Perez-Donoso J."/>
            <person name="Almonacid D."/>
        </authorList>
    </citation>
    <scope>NUCLEOTIDE SEQUENCE [LARGE SCALE GENOMIC DNA]</scope>
    <source>
        <strain evidence="2 3">DSM 14534</strain>
    </source>
</reference>
<dbReference type="AlphaFoldDB" id="A0A844GLF6"/>
<feature type="transmembrane region" description="Helical" evidence="1">
    <location>
        <begin position="437"/>
        <end position="459"/>
    </location>
</feature>
<keyword evidence="1" id="KW-0472">Membrane</keyword>
<name>A0A844GLF6_9FIRM</name>
<feature type="transmembrane region" description="Helical" evidence="1">
    <location>
        <begin position="82"/>
        <end position="101"/>
    </location>
</feature>
<evidence type="ECO:0000313" key="2">
    <source>
        <dbReference type="EMBL" id="MTD61521.1"/>
    </source>
</evidence>
<feature type="transmembrane region" description="Helical" evidence="1">
    <location>
        <begin position="798"/>
        <end position="817"/>
    </location>
</feature>
<dbReference type="RefSeq" id="WP_154780401.1">
    <property type="nucleotide sequence ID" value="NZ_WMBC01000007.1"/>
</dbReference>
<dbReference type="InterPro" id="IPR018580">
    <property type="entry name" value="Uncharacterised_YfhO"/>
</dbReference>
<feature type="transmembrane region" description="Helical" evidence="1">
    <location>
        <begin position="471"/>
        <end position="494"/>
    </location>
</feature>
<dbReference type="EMBL" id="WMBC01000007">
    <property type="protein sequence ID" value="MTD61521.1"/>
    <property type="molecule type" value="Genomic_DNA"/>
</dbReference>
<feature type="transmembrane region" description="Helical" evidence="1">
    <location>
        <begin position="407"/>
        <end position="425"/>
    </location>
</feature>